<dbReference type="Proteomes" id="UP000620382">
    <property type="component" value="Unassembled WGS sequence"/>
</dbReference>
<evidence type="ECO:0000313" key="2">
    <source>
        <dbReference type="EMBL" id="MBK3462668.1"/>
    </source>
</evidence>
<proteinExistence type="predicted"/>
<sequence length="390" mass="45111">MSAKEFIQNKAQAQERREKNIHFRVTDDKLTIISPQHFEPKHLPFFTAILENEQANAQLIKPFREGHLAYAHSIGQMMLDKNHHFEKVNDPISFIKLNDLEDRFSFFQTSDTIVIVDREMELWHTNATGRFETFEAGQVIADHQGQQAVLLGLPLEASYDNLQLLGMLSENGDKYHHNENRPDPSPRVVPEPMPEPLPARKFSVQKVIVNLCELYRNNETSVIEQADFKRRFDRQTDPLVKMEGFNPKQLYTNPAAVKSFLLNLPHADKVAMAANRNSLYSLLSNYHHKAQNAVEKFEYAYGPVNEFCPAATEQVIAYLAFLDDKKMLGKDKLLTQGLERLEKASTMTNMNTDYTNEKFTIKDLKAQLVKSFEKIEDKKHDRFKLLYKTH</sequence>
<gene>
    <name evidence="2" type="ORF">JJD71_26735</name>
</gene>
<feature type="region of interest" description="Disordered" evidence="1">
    <location>
        <begin position="173"/>
        <end position="196"/>
    </location>
</feature>
<comment type="caution">
    <text evidence="2">The sequence shown here is derived from an EMBL/GenBank/DDBJ whole genome shotgun (WGS) entry which is preliminary data.</text>
</comment>
<evidence type="ECO:0000313" key="3">
    <source>
        <dbReference type="Proteomes" id="UP000620382"/>
    </source>
</evidence>
<feature type="compositionally biased region" description="Basic and acidic residues" evidence="1">
    <location>
        <begin position="173"/>
        <end position="184"/>
    </location>
</feature>
<accession>A0ABS1H092</accession>
<protein>
    <submittedName>
        <fullName evidence="2">Uncharacterized protein</fullName>
    </submittedName>
</protein>
<evidence type="ECO:0000256" key="1">
    <source>
        <dbReference type="SAM" id="MobiDB-lite"/>
    </source>
</evidence>
<name>A0ABS1H092_9PSED</name>
<reference evidence="2 3" key="1">
    <citation type="submission" date="2021-01" db="EMBL/GenBank/DDBJ databases">
        <title>Antibiotic resistance and phylogeny of Pseudomonas spp. isolated over three decades from chicken meat in the Norwegian food chain.</title>
        <authorList>
            <person name="Moen B."/>
        </authorList>
    </citation>
    <scope>NUCLEOTIDE SEQUENCE [LARGE SCALE GENOMIC DNA]</scope>
    <source>
        <strain evidence="2 3">MF6766</strain>
    </source>
</reference>
<organism evidence="2 3">
    <name type="scientific">Pseudomonas haemolytica</name>
    <dbReference type="NCBI Taxonomy" id="2600065"/>
    <lineage>
        <taxon>Bacteria</taxon>
        <taxon>Pseudomonadati</taxon>
        <taxon>Pseudomonadota</taxon>
        <taxon>Gammaproteobacteria</taxon>
        <taxon>Pseudomonadales</taxon>
        <taxon>Pseudomonadaceae</taxon>
        <taxon>Pseudomonas</taxon>
    </lineage>
</organism>
<dbReference type="RefSeq" id="WP_200657704.1">
    <property type="nucleotide sequence ID" value="NZ_JAENSR010000009.1"/>
</dbReference>
<feature type="compositionally biased region" description="Pro residues" evidence="1">
    <location>
        <begin position="185"/>
        <end position="196"/>
    </location>
</feature>
<keyword evidence="3" id="KW-1185">Reference proteome</keyword>
<dbReference type="EMBL" id="JAENSR010000009">
    <property type="protein sequence ID" value="MBK3462668.1"/>
    <property type="molecule type" value="Genomic_DNA"/>
</dbReference>